<dbReference type="Proteomes" id="UP000289340">
    <property type="component" value="Chromosome 12"/>
</dbReference>
<name>A0A0B2R792_GLYSO</name>
<protein>
    <submittedName>
        <fullName evidence="1">Uncharacterized protein</fullName>
    </submittedName>
</protein>
<dbReference type="EMBL" id="QZWG01000012">
    <property type="protein sequence ID" value="RZB75651.1"/>
    <property type="molecule type" value="Genomic_DNA"/>
</dbReference>
<sequence length="67" mass="7720">MNCKIQSKVTVHLELNGHYSKINSMDFYLVLTLELTAFPFLIELSPPIRLQSVEASPWDDLIENVQE</sequence>
<dbReference type="Proteomes" id="UP000053555">
    <property type="component" value="Unassembled WGS sequence"/>
</dbReference>
<organism evidence="1">
    <name type="scientific">Glycine soja</name>
    <name type="common">Wild soybean</name>
    <dbReference type="NCBI Taxonomy" id="3848"/>
    <lineage>
        <taxon>Eukaryota</taxon>
        <taxon>Viridiplantae</taxon>
        <taxon>Streptophyta</taxon>
        <taxon>Embryophyta</taxon>
        <taxon>Tracheophyta</taxon>
        <taxon>Spermatophyta</taxon>
        <taxon>Magnoliopsida</taxon>
        <taxon>eudicotyledons</taxon>
        <taxon>Gunneridae</taxon>
        <taxon>Pentapetalae</taxon>
        <taxon>rosids</taxon>
        <taxon>fabids</taxon>
        <taxon>Fabales</taxon>
        <taxon>Fabaceae</taxon>
        <taxon>Papilionoideae</taxon>
        <taxon>50 kb inversion clade</taxon>
        <taxon>NPAAA clade</taxon>
        <taxon>indigoferoid/millettioid clade</taxon>
        <taxon>Phaseoleae</taxon>
        <taxon>Glycine</taxon>
        <taxon>Glycine subgen. Soja</taxon>
    </lineage>
</organism>
<evidence type="ECO:0000313" key="1">
    <source>
        <dbReference type="EMBL" id="KHN27793.1"/>
    </source>
</evidence>
<keyword evidence="3" id="KW-1185">Reference proteome</keyword>
<accession>A0A0B2R792</accession>
<proteinExistence type="predicted"/>
<evidence type="ECO:0000313" key="3">
    <source>
        <dbReference type="Proteomes" id="UP000289340"/>
    </source>
</evidence>
<evidence type="ECO:0000313" key="2">
    <source>
        <dbReference type="EMBL" id="RZB75651.1"/>
    </source>
</evidence>
<dbReference type="EMBL" id="KN653038">
    <property type="protein sequence ID" value="KHN27793.1"/>
    <property type="molecule type" value="Genomic_DNA"/>
</dbReference>
<dbReference type="AlphaFoldDB" id="A0A0B2R792"/>
<gene>
    <name evidence="2" type="ORF">D0Y65_034227</name>
    <name evidence="1" type="ORF">glysoja_036019</name>
</gene>
<reference evidence="1" key="1">
    <citation type="submission" date="2014-07" db="EMBL/GenBank/DDBJ databases">
        <title>Identification of a novel salt tolerance gene in wild soybean by whole-genome sequencing.</title>
        <authorList>
            <person name="Lam H.-M."/>
            <person name="Qi X."/>
            <person name="Li M.-W."/>
            <person name="Liu X."/>
            <person name="Xie M."/>
            <person name="Ni M."/>
            <person name="Xu X."/>
        </authorList>
    </citation>
    <scope>NUCLEOTIDE SEQUENCE [LARGE SCALE GENOMIC DNA]</scope>
    <source>
        <tissue evidence="1">Root</tissue>
    </source>
</reference>
<reference evidence="2 3" key="2">
    <citation type="submission" date="2018-09" db="EMBL/GenBank/DDBJ databases">
        <title>A high-quality reference genome of wild soybean provides a powerful tool to mine soybean genomes.</title>
        <authorList>
            <person name="Xie M."/>
            <person name="Chung C.Y.L."/>
            <person name="Li M.-W."/>
            <person name="Wong F.-L."/>
            <person name="Chan T.-F."/>
            <person name="Lam H.-M."/>
        </authorList>
    </citation>
    <scope>NUCLEOTIDE SEQUENCE [LARGE SCALE GENOMIC DNA]</scope>
    <source>
        <strain evidence="3">cv. W05</strain>
        <tissue evidence="2">Hypocotyl of etiolated seedlings</tissue>
    </source>
</reference>